<accession>A0AAN9F319</accession>
<dbReference type="GO" id="GO:0005634">
    <property type="term" value="C:nucleus"/>
    <property type="evidence" value="ECO:0007669"/>
    <property type="project" value="TreeGrafter"/>
</dbReference>
<dbReference type="PANTHER" id="PTHR10738">
    <property type="entry name" value="PROTEIN ARGININE N-METHYLTRANSFERASE 5"/>
    <property type="match status" value="1"/>
</dbReference>
<protein>
    <recommendedName>
        <fullName evidence="3">PRMT5 arginine-N-methyltransferase domain-containing protein</fullName>
    </recommendedName>
</protein>
<name>A0AAN9F319_CROPI</name>
<dbReference type="GO" id="GO:0016274">
    <property type="term" value="F:protein-arginine N-methyltransferase activity"/>
    <property type="evidence" value="ECO:0007669"/>
    <property type="project" value="InterPro"/>
</dbReference>
<dbReference type="GO" id="GO:0006355">
    <property type="term" value="P:regulation of DNA-templated transcription"/>
    <property type="evidence" value="ECO:0007669"/>
    <property type="project" value="TreeGrafter"/>
</dbReference>
<feature type="domain" description="PRMT5 arginine-N-methyltransferase" evidence="3">
    <location>
        <begin position="86"/>
        <end position="157"/>
    </location>
</feature>
<organism evidence="4 5">
    <name type="scientific">Crotalaria pallida</name>
    <name type="common">Smooth rattlebox</name>
    <name type="synonym">Crotalaria striata</name>
    <dbReference type="NCBI Taxonomy" id="3830"/>
    <lineage>
        <taxon>Eukaryota</taxon>
        <taxon>Viridiplantae</taxon>
        <taxon>Streptophyta</taxon>
        <taxon>Embryophyta</taxon>
        <taxon>Tracheophyta</taxon>
        <taxon>Spermatophyta</taxon>
        <taxon>Magnoliopsida</taxon>
        <taxon>eudicotyledons</taxon>
        <taxon>Gunneridae</taxon>
        <taxon>Pentapetalae</taxon>
        <taxon>rosids</taxon>
        <taxon>fabids</taxon>
        <taxon>Fabales</taxon>
        <taxon>Fabaceae</taxon>
        <taxon>Papilionoideae</taxon>
        <taxon>50 kb inversion clade</taxon>
        <taxon>genistoids sensu lato</taxon>
        <taxon>core genistoids</taxon>
        <taxon>Crotalarieae</taxon>
        <taxon>Crotalaria</taxon>
    </lineage>
</organism>
<evidence type="ECO:0000256" key="1">
    <source>
        <dbReference type="ARBA" id="ARBA00022691"/>
    </source>
</evidence>
<evidence type="ECO:0000259" key="3">
    <source>
        <dbReference type="Pfam" id="PF05185"/>
    </source>
</evidence>
<feature type="compositionally biased region" description="Basic and acidic residues" evidence="2">
    <location>
        <begin position="25"/>
        <end position="46"/>
    </location>
</feature>
<proteinExistence type="predicted"/>
<dbReference type="Gene3D" id="3.40.50.150">
    <property type="entry name" value="Vaccinia Virus protein VP39"/>
    <property type="match status" value="1"/>
</dbReference>
<evidence type="ECO:0000313" key="4">
    <source>
        <dbReference type="EMBL" id="KAK7268754.1"/>
    </source>
</evidence>
<comment type="caution">
    <text evidence="4">The sequence shown here is derived from an EMBL/GenBank/DDBJ whole genome shotgun (WGS) entry which is preliminary data.</text>
</comment>
<dbReference type="Pfam" id="PF05185">
    <property type="entry name" value="PRMT5"/>
    <property type="match status" value="1"/>
</dbReference>
<evidence type="ECO:0000313" key="5">
    <source>
        <dbReference type="Proteomes" id="UP001372338"/>
    </source>
</evidence>
<keyword evidence="1" id="KW-0949">S-adenosyl-L-methionine</keyword>
<sequence>MRAHELMIGTNREWYKRNRKRNRKKNEEESRRTLEEKLLTKDEPGKKLKRRRDSNFRVDNLPNHGRGYGLINKIDLVITSPLLRFRVKYVQYPRAVCKALLDKVPDEETSVKTTVLMVVGAGCGPLVRASLQAAEETGQKLKVYAVEKNPNAVVTLHVSF</sequence>
<gene>
    <name evidence="4" type="ORF">RIF29_21462</name>
</gene>
<dbReference type="AlphaFoldDB" id="A0AAN9F319"/>
<dbReference type="InterPro" id="IPR029063">
    <property type="entry name" value="SAM-dependent_MTases_sf"/>
</dbReference>
<dbReference type="Proteomes" id="UP001372338">
    <property type="component" value="Unassembled WGS sequence"/>
</dbReference>
<dbReference type="GO" id="GO:0005829">
    <property type="term" value="C:cytosol"/>
    <property type="evidence" value="ECO:0007669"/>
    <property type="project" value="TreeGrafter"/>
</dbReference>
<dbReference type="InterPro" id="IPR035075">
    <property type="entry name" value="PRMT5"/>
</dbReference>
<reference evidence="4 5" key="1">
    <citation type="submission" date="2024-01" db="EMBL/GenBank/DDBJ databases">
        <title>The genomes of 5 underutilized Papilionoideae crops provide insights into root nodulation and disease resistanc.</title>
        <authorList>
            <person name="Yuan L."/>
        </authorList>
    </citation>
    <scope>NUCLEOTIDE SEQUENCE [LARGE SCALE GENOMIC DNA]</scope>
    <source>
        <strain evidence="4">ZHUSHIDOU_FW_LH</strain>
        <tissue evidence="4">Leaf</tissue>
    </source>
</reference>
<dbReference type="InterPro" id="IPR025799">
    <property type="entry name" value="Arg_MeTrfase"/>
</dbReference>
<feature type="region of interest" description="Disordered" evidence="2">
    <location>
        <begin position="17"/>
        <end position="51"/>
    </location>
</feature>
<dbReference type="PANTHER" id="PTHR10738:SF0">
    <property type="entry name" value="PROTEIN ARGININE N-METHYLTRANSFERASE 5"/>
    <property type="match status" value="1"/>
</dbReference>
<evidence type="ECO:0000256" key="2">
    <source>
        <dbReference type="SAM" id="MobiDB-lite"/>
    </source>
</evidence>
<keyword evidence="5" id="KW-1185">Reference proteome</keyword>
<dbReference type="EMBL" id="JAYWIO010000004">
    <property type="protein sequence ID" value="KAK7268754.1"/>
    <property type="molecule type" value="Genomic_DNA"/>
</dbReference>